<reference evidence="2" key="1">
    <citation type="submission" date="2023-06" db="EMBL/GenBank/DDBJ databases">
        <authorList>
            <consortium name="Lawrence Berkeley National Laboratory"/>
            <person name="Ahrendt S."/>
            <person name="Sahu N."/>
            <person name="Indic B."/>
            <person name="Wong-Bajracharya J."/>
            <person name="Merenyi Z."/>
            <person name="Ke H.-M."/>
            <person name="Monk M."/>
            <person name="Kocsube S."/>
            <person name="Drula E."/>
            <person name="Lipzen A."/>
            <person name="Balint B."/>
            <person name="Henrissat B."/>
            <person name="Andreopoulos B."/>
            <person name="Martin F.M."/>
            <person name="Harder C.B."/>
            <person name="Rigling D."/>
            <person name="Ford K.L."/>
            <person name="Foster G.D."/>
            <person name="Pangilinan J."/>
            <person name="Papanicolaou A."/>
            <person name="Barry K."/>
            <person name="LaButti K."/>
            <person name="Viragh M."/>
            <person name="Koriabine M."/>
            <person name="Yan M."/>
            <person name="Riley R."/>
            <person name="Champramary S."/>
            <person name="Plett K.L."/>
            <person name="Tsai I.J."/>
            <person name="Slot J."/>
            <person name="Sipos G."/>
            <person name="Plett J."/>
            <person name="Nagy L.G."/>
            <person name="Grigoriev I.V."/>
        </authorList>
    </citation>
    <scope>NUCLEOTIDE SEQUENCE</scope>
    <source>
        <strain evidence="2">ICMP 16352</strain>
    </source>
</reference>
<sequence length="102" mass="11325">MMIIALIMVLFCTTEGRGRSQKGKRRALRGEMVVVAVSETRRNCHPVKGSFPVIADFESKKSCTFDGIDNEMGCVETQGCGEIFWKSTLGNEDVPRGPSRRI</sequence>
<organism evidence="2 3">
    <name type="scientific">Armillaria novae-zelandiae</name>
    <dbReference type="NCBI Taxonomy" id="153914"/>
    <lineage>
        <taxon>Eukaryota</taxon>
        <taxon>Fungi</taxon>
        <taxon>Dikarya</taxon>
        <taxon>Basidiomycota</taxon>
        <taxon>Agaricomycotina</taxon>
        <taxon>Agaricomycetes</taxon>
        <taxon>Agaricomycetidae</taxon>
        <taxon>Agaricales</taxon>
        <taxon>Marasmiineae</taxon>
        <taxon>Physalacriaceae</taxon>
        <taxon>Armillaria</taxon>
    </lineage>
</organism>
<feature type="signal peptide" evidence="1">
    <location>
        <begin position="1"/>
        <end position="18"/>
    </location>
</feature>
<feature type="chain" id="PRO_5041382479" description="Secreted protein" evidence="1">
    <location>
        <begin position="19"/>
        <end position="102"/>
    </location>
</feature>
<evidence type="ECO:0000256" key="1">
    <source>
        <dbReference type="SAM" id="SignalP"/>
    </source>
</evidence>
<keyword evidence="1" id="KW-0732">Signal</keyword>
<feature type="non-terminal residue" evidence="2">
    <location>
        <position position="102"/>
    </location>
</feature>
<protein>
    <recommendedName>
        <fullName evidence="4">Secreted protein</fullName>
    </recommendedName>
</protein>
<keyword evidence="3" id="KW-1185">Reference proteome</keyword>
<dbReference type="EMBL" id="JAUEPR010000007">
    <property type="protein sequence ID" value="KAK0482268.1"/>
    <property type="molecule type" value="Genomic_DNA"/>
</dbReference>
<dbReference type="Proteomes" id="UP001175227">
    <property type="component" value="Unassembled WGS sequence"/>
</dbReference>
<dbReference type="AlphaFoldDB" id="A0AA39PDI3"/>
<name>A0AA39PDI3_9AGAR</name>
<evidence type="ECO:0000313" key="2">
    <source>
        <dbReference type="EMBL" id="KAK0482268.1"/>
    </source>
</evidence>
<evidence type="ECO:0000313" key="3">
    <source>
        <dbReference type="Proteomes" id="UP001175227"/>
    </source>
</evidence>
<accession>A0AA39PDI3</accession>
<gene>
    <name evidence="2" type="ORF">IW261DRAFT_1467124</name>
</gene>
<proteinExistence type="predicted"/>
<evidence type="ECO:0008006" key="4">
    <source>
        <dbReference type="Google" id="ProtNLM"/>
    </source>
</evidence>
<comment type="caution">
    <text evidence="2">The sequence shown here is derived from an EMBL/GenBank/DDBJ whole genome shotgun (WGS) entry which is preliminary data.</text>
</comment>